<keyword evidence="2" id="KW-1185">Reference proteome</keyword>
<reference evidence="1 2" key="1">
    <citation type="journal article" date="2019" name="Int. J. Syst. Evol. Microbiol.">
        <title>The Global Catalogue of Microorganisms (GCM) 10K type strain sequencing project: providing services to taxonomists for standard genome sequencing and annotation.</title>
        <authorList>
            <consortium name="The Broad Institute Genomics Platform"/>
            <consortium name="The Broad Institute Genome Sequencing Center for Infectious Disease"/>
            <person name="Wu L."/>
            <person name="Ma J."/>
        </authorList>
    </citation>
    <scope>NUCLEOTIDE SEQUENCE [LARGE SCALE GENOMIC DNA]</scope>
    <source>
        <strain evidence="1 2">JCM 16330</strain>
    </source>
</reference>
<evidence type="ECO:0000313" key="1">
    <source>
        <dbReference type="EMBL" id="GAA0305581.1"/>
    </source>
</evidence>
<evidence type="ECO:0000313" key="2">
    <source>
        <dbReference type="Proteomes" id="UP001500837"/>
    </source>
</evidence>
<comment type="caution">
    <text evidence="1">The sequence shown here is derived from an EMBL/GenBank/DDBJ whole genome shotgun (WGS) entry which is preliminary data.</text>
</comment>
<dbReference type="Proteomes" id="UP001500837">
    <property type="component" value="Unassembled WGS sequence"/>
</dbReference>
<protein>
    <submittedName>
        <fullName evidence="1">Uncharacterized protein</fullName>
    </submittedName>
</protein>
<accession>A0AAV3S8I6</accession>
<dbReference type="EMBL" id="BAAABL010000058">
    <property type="protein sequence ID" value="GAA0305581.1"/>
    <property type="molecule type" value="Genomic_DNA"/>
</dbReference>
<name>A0AAV3S8I6_9EURY</name>
<dbReference type="AlphaFoldDB" id="A0AAV3S8I6"/>
<sequence>MTADANPRCKCFMCCSTTETAVPQTQMQISTESEFEAAHSIDVYGPVYPDATVFAHAPVRISTRGIVAAKRLARERAHACEGAAGSRLVAERGGDVAATGGVSA</sequence>
<proteinExistence type="predicted"/>
<organism evidence="1 2">
    <name type="scientific">Halarchaeum salinum</name>
    <dbReference type="NCBI Taxonomy" id="489912"/>
    <lineage>
        <taxon>Archaea</taxon>
        <taxon>Methanobacteriati</taxon>
        <taxon>Methanobacteriota</taxon>
        <taxon>Stenosarchaea group</taxon>
        <taxon>Halobacteria</taxon>
        <taxon>Halobacteriales</taxon>
        <taxon>Halobacteriaceae</taxon>
    </lineage>
</organism>
<gene>
    <name evidence="1" type="ORF">GCM10009066_19320</name>
</gene>